<evidence type="ECO:0000313" key="13">
    <source>
        <dbReference type="Proteomes" id="UP000199411"/>
    </source>
</evidence>
<feature type="transmembrane region" description="Helical" evidence="10">
    <location>
        <begin position="135"/>
        <end position="157"/>
    </location>
</feature>
<evidence type="ECO:0000256" key="1">
    <source>
        <dbReference type="ARBA" id="ARBA00004651"/>
    </source>
</evidence>
<keyword evidence="9 10" id="KW-0472">Membrane</keyword>
<dbReference type="InterPro" id="IPR035906">
    <property type="entry name" value="MetI-like_sf"/>
</dbReference>
<gene>
    <name evidence="12" type="ORF">SAMN05660835_01423</name>
</gene>
<evidence type="ECO:0000256" key="6">
    <source>
        <dbReference type="ARBA" id="ARBA00022592"/>
    </source>
</evidence>
<keyword evidence="8 10" id="KW-1133">Transmembrane helix</keyword>
<dbReference type="Pfam" id="PF00528">
    <property type="entry name" value="BPD_transp_1"/>
    <property type="match status" value="1"/>
</dbReference>
<evidence type="ECO:0000256" key="5">
    <source>
        <dbReference type="ARBA" id="ARBA00022475"/>
    </source>
</evidence>
<feature type="transmembrane region" description="Helical" evidence="10">
    <location>
        <begin position="110"/>
        <end position="129"/>
    </location>
</feature>
<dbReference type="CDD" id="cd06261">
    <property type="entry name" value="TM_PBP2"/>
    <property type="match status" value="1"/>
</dbReference>
<dbReference type="PANTHER" id="PTHR42922">
    <property type="entry name" value="PHOSPHATE TRANSPORT SYSTEM PERMEASE PROTEIN PSTA"/>
    <property type="match status" value="1"/>
</dbReference>
<evidence type="ECO:0000256" key="3">
    <source>
        <dbReference type="ARBA" id="ARBA00016864"/>
    </source>
</evidence>
<keyword evidence="6" id="KW-0592">Phosphate transport</keyword>
<dbReference type="GO" id="GO:0005315">
    <property type="term" value="F:phosphate transmembrane transporter activity"/>
    <property type="evidence" value="ECO:0007669"/>
    <property type="project" value="InterPro"/>
</dbReference>
<evidence type="ECO:0000256" key="7">
    <source>
        <dbReference type="ARBA" id="ARBA00022692"/>
    </source>
</evidence>
<proteinExistence type="inferred from homology"/>
<dbReference type="PROSITE" id="PS50928">
    <property type="entry name" value="ABC_TM1"/>
    <property type="match status" value="1"/>
</dbReference>
<feature type="transmembrane region" description="Helical" evidence="10">
    <location>
        <begin position="12"/>
        <end position="34"/>
    </location>
</feature>
<dbReference type="NCBIfam" id="TIGR00974">
    <property type="entry name" value="3a0107s02c"/>
    <property type="match status" value="1"/>
</dbReference>
<keyword evidence="5 10" id="KW-1003">Cell membrane</keyword>
<evidence type="ECO:0000259" key="11">
    <source>
        <dbReference type="PROSITE" id="PS50928"/>
    </source>
</evidence>
<keyword evidence="4" id="KW-0813">Transport</keyword>
<name>A0A1G6PUE0_9BACT</name>
<dbReference type="GO" id="GO:0035435">
    <property type="term" value="P:phosphate ion transmembrane transport"/>
    <property type="evidence" value="ECO:0007669"/>
    <property type="project" value="InterPro"/>
</dbReference>
<dbReference type="Gene3D" id="1.10.3720.10">
    <property type="entry name" value="MetI-like"/>
    <property type="match status" value="1"/>
</dbReference>
<keyword evidence="13" id="KW-1185">Reference proteome</keyword>
<feature type="domain" description="ABC transmembrane type-1" evidence="11">
    <location>
        <begin position="64"/>
        <end position="267"/>
    </location>
</feature>
<dbReference type="OrthoDB" id="9807065at2"/>
<evidence type="ECO:0000256" key="4">
    <source>
        <dbReference type="ARBA" id="ARBA00022448"/>
    </source>
</evidence>
<sequence>MRKRKIKNYIGLSISTISAFIGLFFLFWIIVSLIEKGFHYINWSVFTQNAVSPGDEGGGLKFAILGQLEVVGLASLLGIPTGILGGIYLSEYGKDSFLSNIIRNVSDAMTSIPSIIIGIFVYALVVVPMGGFSVIAGSIALALLMIPIVISSIDNILKLVPNELREAAYALGAPKYIVIFKVVAKEAIVGIVSVILLAISRILGETAPLLFTSFNSNFESYKLNKPIATLTVTMYDYAMGPYDSWHHLAWAAAIILTFSVLLFNIASRLFSYWRFSR</sequence>
<dbReference type="EMBL" id="FMYU01000010">
    <property type="protein sequence ID" value="SDC82975.1"/>
    <property type="molecule type" value="Genomic_DNA"/>
</dbReference>
<feature type="transmembrane region" description="Helical" evidence="10">
    <location>
        <begin position="248"/>
        <end position="270"/>
    </location>
</feature>
<accession>A0A1G6PUE0</accession>
<dbReference type="InterPro" id="IPR005672">
    <property type="entry name" value="Phosphate_PstA"/>
</dbReference>
<evidence type="ECO:0000256" key="2">
    <source>
        <dbReference type="ARBA" id="ARBA00007069"/>
    </source>
</evidence>
<dbReference type="PANTHER" id="PTHR42922:SF1">
    <property type="entry name" value="PHOSPHATE TRANSPORT SYSTEM PERMEASE PROTEIN PSTA"/>
    <property type="match status" value="1"/>
</dbReference>
<dbReference type="InterPro" id="IPR051408">
    <property type="entry name" value="Phosphate_transprt_permease"/>
</dbReference>
<keyword evidence="7 10" id="KW-0812">Transmembrane</keyword>
<organism evidence="12 13">
    <name type="scientific">Desulfurella multipotens</name>
    <dbReference type="NCBI Taxonomy" id="79269"/>
    <lineage>
        <taxon>Bacteria</taxon>
        <taxon>Pseudomonadati</taxon>
        <taxon>Campylobacterota</taxon>
        <taxon>Desulfurellia</taxon>
        <taxon>Desulfurellales</taxon>
        <taxon>Desulfurellaceae</taxon>
        <taxon>Desulfurella</taxon>
    </lineage>
</organism>
<dbReference type="RefSeq" id="WP_092129217.1">
    <property type="nucleotide sequence ID" value="NZ_FMYU01000010.1"/>
</dbReference>
<feature type="transmembrane region" description="Helical" evidence="10">
    <location>
        <begin position="70"/>
        <end position="89"/>
    </location>
</feature>
<evidence type="ECO:0000256" key="9">
    <source>
        <dbReference type="ARBA" id="ARBA00023136"/>
    </source>
</evidence>
<reference evidence="13" key="1">
    <citation type="submission" date="2016-10" db="EMBL/GenBank/DDBJ databases">
        <authorList>
            <person name="Varghese N."/>
            <person name="Submissions S."/>
        </authorList>
    </citation>
    <scope>NUCLEOTIDE SEQUENCE [LARGE SCALE GENOMIC DNA]</scope>
    <source>
        <strain evidence="13">DSM 8415</strain>
    </source>
</reference>
<dbReference type="GO" id="GO:0005886">
    <property type="term" value="C:plasma membrane"/>
    <property type="evidence" value="ECO:0007669"/>
    <property type="project" value="UniProtKB-SubCell"/>
</dbReference>
<evidence type="ECO:0000256" key="8">
    <source>
        <dbReference type="ARBA" id="ARBA00022989"/>
    </source>
</evidence>
<evidence type="ECO:0000256" key="10">
    <source>
        <dbReference type="RuleBase" id="RU363043"/>
    </source>
</evidence>
<dbReference type="SUPFAM" id="SSF161098">
    <property type="entry name" value="MetI-like"/>
    <property type="match status" value="1"/>
</dbReference>
<dbReference type="InterPro" id="IPR000515">
    <property type="entry name" value="MetI-like"/>
</dbReference>
<dbReference type="Proteomes" id="UP000199411">
    <property type="component" value="Unassembled WGS sequence"/>
</dbReference>
<feature type="transmembrane region" description="Helical" evidence="10">
    <location>
        <begin position="178"/>
        <end position="203"/>
    </location>
</feature>
<evidence type="ECO:0000313" key="12">
    <source>
        <dbReference type="EMBL" id="SDC82975.1"/>
    </source>
</evidence>
<comment type="similarity">
    <text evidence="2 10">Belongs to the binding-protein-dependent transport system permease family. CysTW subfamily.</text>
</comment>
<comment type="subcellular location">
    <subcellularLocation>
        <location evidence="1 10">Cell membrane</location>
        <topology evidence="1 10">Multi-pass membrane protein</topology>
    </subcellularLocation>
</comment>
<protein>
    <recommendedName>
        <fullName evidence="3 10">Phosphate transport system permease protein PstA</fullName>
    </recommendedName>
</protein>
<dbReference type="AlphaFoldDB" id="A0A1G6PUE0"/>